<gene>
    <name evidence="2" type="ORF">SAMN02745191_1480</name>
</gene>
<keyword evidence="3" id="KW-1185">Reference proteome</keyword>
<evidence type="ECO:0000313" key="2">
    <source>
        <dbReference type="EMBL" id="SJZ74143.1"/>
    </source>
</evidence>
<dbReference type="InterPro" id="IPR036259">
    <property type="entry name" value="MFS_trans_sf"/>
</dbReference>
<dbReference type="OrthoDB" id="9815655at2"/>
<keyword evidence="1" id="KW-1133">Transmembrane helix</keyword>
<evidence type="ECO:0008006" key="4">
    <source>
        <dbReference type="Google" id="ProtNLM"/>
    </source>
</evidence>
<dbReference type="InterPro" id="IPR019235">
    <property type="entry name" value="DUF2178_TM"/>
</dbReference>
<evidence type="ECO:0000313" key="3">
    <source>
        <dbReference type="Proteomes" id="UP000243297"/>
    </source>
</evidence>
<dbReference type="STRING" id="118967.SAMN02745191_1480"/>
<keyword evidence="1" id="KW-0812">Transmembrane</keyword>
<dbReference type="SUPFAM" id="SSF103473">
    <property type="entry name" value="MFS general substrate transporter"/>
    <property type="match status" value="1"/>
</dbReference>
<evidence type="ECO:0000256" key="1">
    <source>
        <dbReference type="SAM" id="Phobius"/>
    </source>
</evidence>
<protein>
    <recommendedName>
        <fullName evidence="4">DUF3796 domain-containing protein</fullName>
    </recommendedName>
</protein>
<feature type="transmembrane region" description="Helical" evidence="1">
    <location>
        <begin position="116"/>
        <end position="134"/>
    </location>
</feature>
<feature type="transmembrane region" description="Helical" evidence="1">
    <location>
        <begin position="155"/>
        <end position="176"/>
    </location>
</feature>
<feature type="transmembrane region" description="Helical" evidence="1">
    <location>
        <begin position="182"/>
        <end position="206"/>
    </location>
</feature>
<feature type="transmembrane region" description="Helical" evidence="1">
    <location>
        <begin position="9"/>
        <end position="31"/>
    </location>
</feature>
<feature type="transmembrane region" description="Helical" evidence="1">
    <location>
        <begin position="51"/>
        <end position="72"/>
    </location>
</feature>
<accession>A0A1T4N4H2</accession>
<keyword evidence="1" id="KW-0472">Membrane</keyword>
<dbReference type="Pfam" id="PF09946">
    <property type="entry name" value="DUF2178"/>
    <property type="match status" value="1"/>
</dbReference>
<proteinExistence type="predicted"/>
<dbReference type="AlphaFoldDB" id="A0A1T4N4H2"/>
<organism evidence="2 3">
    <name type="scientific">Anaerorhabdus furcosa</name>
    <dbReference type="NCBI Taxonomy" id="118967"/>
    <lineage>
        <taxon>Bacteria</taxon>
        <taxon>Bacillati</taxon>
        <taxon>Bacillota</taxon>
        <taxon>Erysipelotrichia</taxon>
        <taxon>Erysipelotrichales</taxon>
        <taxon>Erysipelotrichaceae</taxon>
        <taxon>Anaerorhabdus</taxon>
    </lineage>
</organism>
<feature type="transmembrane region" description="Helical" evidence="1">
    <location>
        <begin position="93"/>
        <end position="110"/>
    </location>
</feature>
<sequence length="214" mass="24886">MSKKTIKYFVLGGIAVVLMLLCSIGYSVLFNQSRLVEPTDFNTYHFIIQDTPMVLSGLFLFLYVIVLIYQIVKAIASKKTNDNQHTRTISPKLGYLGFAGFMGFSGFLTYSIDHTLFPFIFFTFFGFFGFFYEGKLSNILRDELFILNEKKAELSAYKIGFIILFFMIWLIGMGLFRNNTEWIAIFMVITVSCIYALVLFLSKYLLYRYETKEY</sequence>
<name>A0A1T4N4H2_9FIRM</name>
<dbReference type="Proteomes" id="UP000243297">
    <property type="component" value="Unassembled WGS sequence"/>
</dbReference>
<dbReference type="RefSeq" id="WP_078711882.1">
    <property type="nucleotide sequence ID" value="NZ_FUWY01000004.1"/>
</dbReference>
<dbReference type="EMBL" id="FUWY01000004">
    <property type="protein sequence ID" value="SJZ74143.1"/>
    <property type="molecule type" value="Genomic_DNA"/>
</dbReference>
<reference evidence="3" key="1">
    <citation type="submission" date="2017-02" db="EMBL/GenBank/DDBJ databases">
        <authorList>
            <person name="Varghese N."/>
            <person name="Submissions S."/>
        </authorList>
    </citation>
    <scope>NUCLEOTIDE SEQUENCE [LARGE SCALE GENOMIC DNA]</scope>
    <source>
        <strain evidence="3">ATCC 25662</strain>
    </source>
</reference>